<dbReference type="PANTHER" id="PTHR35526">
    <property type="entry name" value="ANTI-SIGMA-F FACTOR RSBW-RELATED"/>
    <property type="match status" value="1"/>
</dbReference>
<dbReference type="PANTHER" id="PTHR35526:SF3">
    <property type="entry name" value="ANTI-SIGMA-F FACTOR RSBW"/>
    <property type="match status" value="1"/>
</dbReference>
<dbReference type="Gene3D" id="3.30.750.24">
    <property type="entry name" value="STAS domain"/>
    <property type="match status" value="1"/>
</dbReference>
<comment type="caution">
    <text evidence="1">The sequence shown here is derived from an EMBL/GenBank/DDBJ whole genome shotgun (WGS) entry which is preliminary data.</text>
</comment>
<evidence type="ECO:0008006" key="3">
    <source>
        <dbReference type="Google" id="ProtNLM"/>
    </source>
</evidence>
<dbReference type="Gene3D" id="3.30.565.10">
    <property type="entry name" value="Histidine kinase-like ATPase, C-terminal domain"/>
    <property type="match status" value="1"/>
</dbReference>
<dbReference type="InterPro" id="IPR036890">
    <property type="entry name" value="HATPase_C_sf"/>
</dbReference>
<dbReference type="InterPro" id="IPR036513">
    <property type="entry name" value="STAS_dom_sf"/>
</dbReference>
<gene>
    <name evidence="1" type="ORF">GCM10017774_34380</name>
</gene>
<accession>A0ABQ3MG27</accession>
<dbReference type="RefSeq" id="WP_191298910.1">
    <property type="nucleotide sequence ID" value="NZ_BNAR01000004.1"/>
</dbReference>
<dbReference type="SUPFAM" id="SSF55874">
    <property type="entry name" value="ATPase domain of HSP90 chaperone/DNA topoisomerase II/histidine kinase"/>
    <property type="match status" value="1"/>
</dbReference>
<proteinExistence type="predicted"/>
<keyword evidence="2" id="KW-1185">Reference proteome</keyword>
<sequence length="247" mass="26957">MTDISVQTTELAGVVVATPVGRLDLSSYPALRDGLLKQAAGVPDAIVVRLGPDFESASRAMLAVFTTVWMKISQWPDVPMVLVTETEKHRHDLRRSGVARHVATATDLRTALQRAEEPPPRRYRRISLPNSLVAALMAREEVRNACEDWDLPALVDDALLVVTELVENAVRHAGSESVLRIELRASGLSLAVRDDDPGPLVTTASRPGVPGHRGLELIDRMSLAWGTSPSFDGGKIVWAVLARRPKR</sequence>
<dbReference type="EMBL" id="BNAR01000004">
    <property type="protein sequence ID" value="GHH40656.1"/>
    <property type="molecule type" value="Genomic_DNA"/>
</dbReference>
<protein>
    <recommendedName>
        <fullName evidence="3">STAS domain-containing protein</fullName>
    </recommendedName>
</protein>
<reference evidence="2" key="1">
    <citation type="journal article" date="2019" name="Int. J. Syst. Evol. Microbiol.">
        <title>The Global Catalogue of Microorganisms (GCM) 10K type strain sequencing project: providing services to taxonomists for standard genome sequencing and annotation.</title>
        <authorList>
            <consortium name="The Broad Institute Genomics Platform"/>
            <consortium name="The Broad Institute Genome Sequencing Center for Infectious Disease"/>
            <person name="Wu L."/>
            <person name="Ma J."/>
        </authorList>
    </citation>
    <scope>NUCLEOTIDE SEQUENCE [LARGE SCALE GENOMIC DNA]</scope>
    <source>
        <strain evidence="2">CGMCC 4.7367</strain>
    </source>
</reference>
<dbReference type="CDD" id="cd16936">
    <property type="entry name" value="HATPase_RsbW-like"/>
    <property type="match status" value="1"/>
</dbReference>
<evidence type="ECO:0000313" key="1">
    <source>
        <dbReference type="EMBL" id="GHH40656.1"/>
    </source>
</evidence>
<name>A0ABQ3MG27_9PSEU</name>
<evidence type="ECO:0000313" key="2">
    <source>
        <dbReference type="Proteomes" id="UP000605568"/>
    </source>
</evidence>
<organism evidence="1 2">
    <name type="scientific">Lentzea cavernae</name>
    <dbReference type="NCBI Taxonomy" id="2020703"/>
    <lineage>
        <taxon>Bacteria</taxon>
        <taxon>Bacillati</taxon>
        <taxon>Actinomycetota</taxon>
        <taxon>Actinomycetes</taxon>
        <taxon>Pseudonocardiales</taxon>
        <taxon>Pseudonocardiaceae</taxon>
        <taxon>Lentzea</taxon>
    </lineage>
</organism>
<dbReference type="InterPro" id="IPR050267">
    <property type="entry name" value="Anti-sigma-factor_SerPK"/>
</dbReference>
<dbReference type="Proteomes" id="UP000605568">
    <property type="component" value="Unassembled WGS sequence"/>
</dbReference>